<sequence length="199" mass="23513">MSNKSKNYNNYTLTNYIQYFNLTYDYAKYNLIIQYNNSWNSQFLLMNHHSILNYTNKDKYYFCPYQKCVAATAYNSCLFALCQDTQQNTQIMRIYQMQLTILFQNLKQQRIQQIQPLVIILELELQIICSFLSVLSELGLIITRLKAGGEFICKSTQFGFQSIQIEEKDGGQYQFIIIQAYSQRLIILQICKSQRKLSN</sequence>
<evidence type="ECO:0000313" key="1">
    <source>
        <dbReference type="EMBL" id="CAD8144043.1"/>
    </source>
</evidence>
<comment type="caution">
    <text evidence="1">The sequence shown here is derived from an EMBL/GenBank/DDBJ whole genome shotgun (WGS) entry which is preliminary data.</text>
</comment>
<organism evidence="1 2">
    <name type="scientific">Paramecium octaurelia</name>
    <dbReference type="NCBI Taxonomy" id="43137"/>
    <lineage>
        <taxon>Eukaryota</taxon>
        <taxon>Sar</taxon>
        <taxon>Alveolata</taxon>
        <taxon>Ciliophora</taxon>
        <taxon>Intramacronucleata</taxon>
        <taxon>Oligohymenophorea</taxon>
        <taxon>Peniculida</taxon>
        <taxon>Parameciidae</taxon>
        <taxon>Paramecium</taxon>
    </lineage>
</organism>
<proteinExistence type="predicted"/>
<keyword evidence="2" id="KW-1185">Reference proteome</keyword>
<reference evidence="1" key="1">
    <citation type="submission" date="2021-01" db="EMBL/GenBank/DDBJ databases">
        <authorList>
            <consortium name="Genoscope - CEA"/>
            <person name="William W."/>
        </authorList>
    </citation>
    <scope>NUCLEOTIDE SEQUENCE</scope>
</reference>
<dbReference type="EMBL" id="CAJJDP010000015">
    <property type="protein sequence ID" value="CAD8144043.1"/>
    <property type="molecule type" value="Genomic_DNA"/>
</dbReference>
<protein>
    <submittedName>
        <fullName evidence="1">Uncharacterized protein</fullName>
    </submittedName>
</protein>
<dbReference type="AlphaFoldDB" id="A0A8S1SVH6"/>
<name>A0A8S1SVH6_PAROT</name>
<accession>A0A8S1SVH6</accession>
<gene>
    <name evidence="1" type="ORF">POCTA_138.1.T0150373</name>
</gene>
<evidence type="ECO:0000313" key="2">
    <source>
        <dbReference type="Proteomes" id="UP000683925"/>
    </source>
</evidence>
<dbReference type="Proteomes" id="UP000683925">
    <property type="component" value="Unassembled WGS sequence"/>
</dbReference>